<dbReference type="Proteomes" id="UP000189739">
    <property type="component" value="Unassembled WGS sequence"/>
</dbReference>
<dbReference type="EMBL" id="MBTF01000012">
    <property type="protein sequence ID" value="OOQ59832.1"/>
    <property type="molecule type" value="Genomic_DNA"/>
</dbReference>
<evidence type="ECO:0000313" key="2">
    <source>
        <dbReference type="Proteomes" id="UP000189739"/>
    </source>
</evidence>
<organism evidence="1 2">
    <name type="scientific">Mucilaginibacter pedocola</name>
    <dbReference type="NCBI Taxonomy" id="1792845"/>
    <lineage>
        <taxon>Bacteria</taxon>
        <taxon>Pseudomonadati</taxon>
        <taxon>Bacteroidota</taxon>
        <taxon>Sphingobacteriia</taxon>
        <taxon>Sphingobacteriales</taxon>
        <taxon>Sphingobacteriaceae</taxon>
        <taxon>Mucilaginibacter</taxon>
    </lineage>
</organism>
<accession>A0A1S9PFV4</accession>
<name>A0A1S9PFV4_9SPHI</name>
<dbReference type="STRING" id="1792845.BC343_06715"/>
<protein>
    <submittedName>
        <fullName evidence="1">Uncharacterized protein</fullName>
    </submittedName>
</protein>
<dbReference type="AlphaFoldDB" id="A0A1S9PFV4"/>
<sequence>MGIIIPQNKRKPSIRFYDRVFSKDVQLTNLNTDTMEFHWFKEILKDMALSTELNDRPTVLKFRHTDLSHIDFDYYQRYVLHQCPERETTRGIYEQLLVKFQNKKTGESSAGGEKEFQAQAQLVNQCNWLLLVGSYRYDK</sequence>
<comment type="caution">
    <text evidence="1">The sequence shown here is derived from an EMBL/GenBank/DDBJ whole genome shotgun (WGS) entry which is preliminary data.</text>
</comment>
<gene>
    <name evidence="1" type="ORF">BC343_06715</name>
</gene>
<keyword evidence="2" id="KW-1185">Reference proteome</keyword>
<reference evidence="1 2" key="1">
    <citation type="submission" date="2016-07" db="EMBL/GenBank/DDBJ databases">
        <title>Genomic analysis of zinc-resistant bacterium Mucilaginibacter pedocola TBZ30.</title>
        <authorList>
            <person name="Huang J."/>
            <person name="Tang J."/>
        </authorList>
    </citation>
    <scope>NUCLEOTIDE SEQUENCE [LARGE SCALE GENOMIC DNA]</scope>
    <source>
        <strain evidence="1 2">TBZ30</strain>
    </source>
</reference>
<evidence type="ECO:0000313" key="1">
    <source>
        <dbReference type="EMBL" id="OOQ59832.1"/>
    </source>
</evidence>
<proteinExistence type="predicted"/>